<feature type="transmembrane region" description="Helical" evidence="1">
    <location>
        <begin position="97"/>
        <end position="117"/>
    </location>
</feature>
<dbReference type="EMBL" id="NKHF01000055">
    <property type="protein sequence ID" value="PCK31411.1"/>
    <property type="molecule type" value="Genomic_DNA"/>
</dbReference>
<reference evidence="3" key="1">
    <citation type="journal article" date="2019" name="Genome Announc.">
        <title>Draft Genome Sequence of Pseudoalteromonas piscicida Strain 36Y ROTHPW, an Hypersaline Seawater Isolate from the South Coast of Sonora, Mexico.</title>
        <authorList>
            <person name="Sanchez-Diaz R."/>
            <person name="Molina-Garza Z.J."/>
            <person name="Cruz-Suarez L.E."/>
            <person name="Selvin J."/>
            <person name="Kiran G.S."/>
            <person name="Ibarra-Gamez J.C."/>
            <person name="Gomez-Gil B."/>
            <person name="Galaviz-Silva L."/>
        </authorList>
    </citation>
    <scope>NUCLEOTIDE SEQUENCE [LARGE SCALE GENOMIC DNA]</scope>
    <source>
        <strain evidence="3">36Y_RITHPW</strain>
    </source>
</reference>
<keyword evidence="1" id="KW-0472">Membrane</keyword>
<dbReference type="Proteomes" id="UP000228621">
    <property type="component" value="Unassembled WGS sequence"/>
</dbReference>
<evidence type="ECO:0000313" key="2">
    <source>
        <dbReference type="EMBL" id="PCK31411.1"/>
    </source>
</evidence>
<feature type="transmembrane region" description="Helical" evidence="1">
    <location>
        <begin position="39"/>
        <end position="59"/>
    </location>
</feature>
<feature type="transmembrane region" description="Helical" evidence="1">
    <location>
        <begin position="12"/>
        <end position="32"/>
    </location>
</feature>
<protein>
    <submittedName>
        <fullName evidence="2">Uncharacterized protein</fullName>
    </submittedName>
</protein>
<proteinExistence type="predicted"/>
<feature type="transmembrane region" description="Helical" evidence="1">
    <location>
        <begin position="71"/>
        <end position="90"/>
    </location>
</feature>
<dbReference type="AlphaFoldDB" id="A0A2A5JQ63"/>
<gene>
    <name evidence="2" type="ORF">CEX98_12235</name>
</gene>
<sequence>MYFDLTKIGIFFDSIVVVGLVTGFLLNLLFFILKIKNNLSLVVTSGVVALSYLVSNVYLDLVQADYTLYLMWFFYDLLTIALLIGINYKLKVPWCNALYYVFLCLTINSLLYLGLYIDLAIFETREEWWFWSLYSVAVLICDSAIVISLIIDKDWLGGRRLLAKVTPNAVSNTNMY</sequence>
<evidence type="ECO:0000313" key="3">
    <source>
        <dbReference type="Proteomes" id="UP000228621"/>
    </source>
</evidence>
<keyword evidence="3" id="KW-1185">Reference proteome</keyword>
<accession>A0A2A5JQ63</accession>
<organism evidence="2 3">
    <name type="scientific">Pseudoalteromonas piscicida</name>
    <dbReference type="NCBI Taxonomy" id="43662"/>
    <lineage>
        <taxon>Bacteria</taxon>
        <taxon>Pseudomonadati</taxon>
        <taxon>Pseudomonadota</taxon>
        <taxon>Gammaproteobacteria</taxon>
        <taxon>Alteromonadales</taxon>
        <taxon>Pseudoalteromonadaceae</taxon>
        <taxon>Pseudoalteromonas</taxon>
    </lineage>
</organism>
<evidence type="ECO:0000256" key="1">
    <source>
        <dbReference type="SAM" id="Phobius"/>
    </source>
</evidence>
<keyword evidence="1" id="KW-1133">Transmembrane helix</keyword>
<comment type="caution">
    <text evidence="2">The sequence shown here is derived from an EMBL/GenBank/DDBJ whole genome shotgun (WGS) entry which is preliminary data.</text>
</comment>
<name>A0A2A5JQ63_PSEO7</name>
<keyword evidence="1" id="KW-0812">Transmembrane</keyword>
<feature type="transmembrane region" description="Helical" evidence="1">
    <location>
        <begin position="129"/>
        <end position="151"/>
    </location>
</feature>